<sequence length="83" mass="9399">MPGCLLKVGVTCAHHRQPKRRAVACRVKRRSDFFELRGVRLRHPSASTSRHRTEQSQHDSSDTAHNNVTNDARPGLCNPLRCI</sequence>
<feature type="region of interest" description="Disordered" evidence="1">
    <location>
        <begin position="41"/>
        <end position="73"/>
    </location>
</feature>
<dbReference type="Proteomes" id="UP001221898">
    <property type="component" value="Unassembled WGS sequence"/>
</dbReference>
<organism evidence="2 3">
    <name type="scientific">Aldrovandia affinis</name>
    <dbReference type="NCBI Taxonomy" id="143900"/>
    <lineage>
        <taxon>Eukaryota</taxon>
        <taxon>Metazoa</taxon>
        <taxon>Chordata</taxon>
        <taxon>Craniata</taxon>
        <taxon>Vertebrata</taxon>
        <taxon>Euteleostomi</taxon>
        <taxon>Actinopterygii</taxon>
        <taxon>Neopterygii</taxon>
        <taxon>Teleostei</taxon>
        <taxon>Notacanthiformes</taxon>
        <taxon>Halosauridae</taxon>
        <taxon>Aldrovandia</taxon>
    </lineage>
</organism>
<protein>
    <submittedName>
        <fullName evidence="2">Uncharacterized protein</fullName>
    </submittedName>
</protein>
<gene>
    <name evidence="2" type="ORF">AAFF_G00000750</name>
</gene>
<evidence type="ECO:0000313" key="3">
    <source>
        <dbReference type="Proteomes" id="UP001221898"/>
    </source>
</evidence>
<feature type="compositionally biased region" description="Basic and acidic residues" evidence="1">
    <location>
        <begin position="51"/>
        <end position="62"/>
    </location>
</feature>
<proteinExistence type="predicted"/>
<comment type="caution">
    <text evidence="2">The sequence shown here is derived from an EMBL/GenBank/DDBJ whole genome shotgun (WGS) entry which is preliminary data.</text>
</comment>
<keyword evidence="3" id="KW-1185">Reference proteome</keyword>
<name>A0AAD7TCV5_9TELE</name>
<reference evidence="2" key="1">
    <citation type="journal article" date="2023" name="Science">
        <title>Genome structures resolve the early diversification of teleost fishes.</title>
        <authorList>
            <person name="Parey E."/>
            <person name="Louis A."/>
            <person name="Montfort J."/>
            <person name="Bouchez O."/>
            <person name="Roques C."/>
            <person name="Iampietro C."/>
            <person name="Lluch J."/>
            <person name="Castinel A."/>
            <person name="Donnadieu C."/>
            <person name="Desvignes T."/>
            <person name="Floi Bucao C."/>
            <person name="Jouanno E."/>
            <person name="Wen M."/>
            <person name="Mejri S."/>
            <person name="Dirks R."/>
            <person name="Jansen H."/>
            <person name="Henkel C."/>
            <person name="Chen W.J."/>
            <person name="Zahm M."/>
            <person name="Cabau C."/>
            <person name="Klopp C."/>
            <person name="Thompson A.W."/>
            <person name="Robinson-Rechavi M."/>
            <person name="Braasch I."/>
            <person name="Lecointre G."/>
            <person name="Bobe J."/>
            <person name="Postlethwait J.H."/>
            <person name="Berthelot C."/>
            <person name="Roest Crollius H."/>
            <person name="Guiguen Y."/>
        </authorList>
    </citation>
    <scope>NUCLEOTIDE SEQUENCE</scope>
    <source>
        <strain evidence="2">NC1722</strain>
    </source>
</reference>
<dbReference type="AlphaFoldDB" id="A0AAD7TCV5"/>
<evidence type="ECO:0000256" key="1">
    <source>
        <dbReference type="SAM" id="MobiDB-lite"/>
    </source>
</evidence>
<dbReference type="EMBL" id="JAINUG010000001">
    <property type="protein sequence ID" value="KAJ8418576.1"/>
    <property type="molecule type" value="Genomic_DNA"/>
</dbReference>
<accession>A0AAD7TCV5</accession>
<evidence type="ECO:0000313" key="2">
    <source>
        <dbReference type="EMBL" id="KAJ8418576.1"/>
    </source>
</evidence>